<dbReference type="KEGG" id="pgri:PgNI_11441"/>
<gene>
    <name evidence="2" type="ORF">PgNI_11441</name>
</gene>
<evidence type="ECO:0000313" key="1">
    <source>
        <dbReference type="Proteomes" id="UP000515153"/>
    </source>
</evidence>
<reference evidence="2" key="3">
    <citation type="submission" date="2025-08" db="UniProtKB">
        <authorList>
            <consortium name="RefSeq"/>
        </authorList>
    </citation>
    <scope>IDENTIFICATION</scope>
    <source>
        <strain evidence="2">NI907</strain>
    </source>
</reference>
<reference evidence="1 2" key="1">
    <citation type="journal article" date="2019" name="Mol. Biol. Evol.">
        <title>Blast fungal genomes show frequent chromosomal changes, gene gains and losses, and effector gene turnover.</title>
        <authorList>
            <person name="Gomez Luciano L.B."/>
            <person name="Jason Tsai I."/>
            <person name="Chuma I."/>
            <person name="Tosa Y."/>
            <person name="Chen Y.H."/>
            <person name="Li J.Y."/>
            <person name="Li M.Y."/>
            <person name="Jade Lu M.Y."/>
            <person name="Nakayashiki H."/>
            <person name="Li W.H."/>
        </authorList>
    </citation>
    <scope>NUCLEOTIDE SEQUENCE [LARGE SCALE GENOMIC DNA]</scope>
    <source>
        <strain evidence="1 2">NI907</strain>
    </source>
</reference>
<dbReference type="AlphaFoldDB" id="A0A6P8APQ6"/>
<evidence type="ECO:0000313" key="2">
    <source>
        <dbReference type="RefSeq" id="XP_030976896.1"/>
    </source>
</evidence>
<accession>A0A6P8APQ6</accession>
<dbReference type="GeneID" id="41966313"/>
<proteinExistence type="predicted"/>
<sequence>MSARATLKDLKTKMCLGDIAKLQLLHILVTLDGRALLNSIHAHLLIIVSIQERLFRGNQTQRDGIRWYNAIV</sequence>
<dbReference type="RefSeq" id="XP_030976896.1">
    <property type="nucleotide sequence ID" value="XM_031131408.1"/>
</dbReference>
<name>A0A6P8APQ6_PYRGI</name>
<reference evidence="2" key="2">
    <citation type="submission" date="2019-10" db="EMBL/GenBank/DDBJ databases">
        <authorList>
            <consortium name="NCBI Genome Project"/>
        </authorList>
    </citation>
    <scope>NUCLEOTIDE SEQUENCE</scope>
    <source>
        <strain evidence="2">NI907</strain>
    </source>
</reference>
<organism evidence="1 2">
    <name type="scientific">Pyricularia grisea</name>
    <name type="common">Crabgrass-specific blast fungus</name>
    <name type="synonym">Magnaporthe grisea</name>
    <dbReference type="NCBI Taxonomy" id="148305"/>
    <lineage>
        <taxon>Eukaryota</taxon>
        <taxon>Fungi</taxon>
        <taxon>Dikarya</taxon>
        <taxon>Ascomycota</taxon>
        <taxon>Pezizomycotina</taxon>
        <taxon>Sordariomycetes</taxon>
        <taxon>Sordariomycetidae</taxon>
        <taxon>Magnaporthales</taxon>
        <taxon>Pyriculariaceae</taxon>
        <taxon>Pyricularia</taxon>
    </lineage>
</organism>
<keyword evidence="1" id="KW-1185">Reference proteome</keyword>
<dbReference type="Proteomes" id="UP000515153">
    <property type="component" value="Chromosome VI"/>
</dbReference>
<protein>
    <submittedName>
        <fullName evidence="2">Uncharacterized protein</fullName>
    </submittedName>
</protein>